<dbReference type="InterPro" id="IPR008767">
    <property type="entry name" value="Phage_SPP1_head-tail_adaptor"/>
</dbReference>
<dbReference type="InterPro" id="IPR038666">
    <property type="entry name" value="SSP1_head-tail_sf"/>
</dbReference>
<protein>
    <submittedName>
        <fullName evidence="1">Phage head closure protein</fullName>
    </submittedName>
</protein>
<evidence type="ECO:0000313" key="1">
    <source>
        <dbReference type="EMBL" id="MBO1529648.1"/>
    </source>
</evidence>
<reference evidence="1 2" key="1">
    <citation type="submission" date="2021-03" db="EMBL/GenBank/DDBJ databases">
        <authorList>
            <person name="Shang D.-D."/>
            <person name="Du Z.-J."/>
            <person name="Chen G.-J."/>
        </authorList>
    </citation>
    <scope>NUCLEOTIDE SEQUENCE [LARGE SCALE GENOMIC DNA]</scope>
    <source>
        <strain evidence="1 2">F1192</strain>
    </source>
</reference>
<evidence type="ECO:0000313" key="2">
    <source>
        <dbReference type="Proteomes" id="UP000664554"/>
    </source>
</evidence>
<proteinExistence type="predicted"/>
<name>A0ABS3NKP2_9GAMM</name>
<dbReference type="RefSeq" id="WP_207988545.1">
    <property type="nucleotide sequence ID" value="NZ_JAGBKM010000001.1"/>
</dbReference>
<dbReference type="Pfam" id="PF05521">
    <property type="entry name" value="Phage_HCP"/>
    <property type="match status" value="1"/>
</dbReference>
<sequence length="118" mass="13113">MAVKAGELRHRVTIQRYVSGGRDADGHLLDGEWTTHKKVYAKVTPLSTKDLLTAQAAQSEITARMMVRYKTGTSLDTTMRVIWQGRTYAIDSLGLPDNDTGVEYTTFNLSSGAEQFKD</sequence>
<dbReference type="Gene3D" id="2.40.10.270">
    <property type="entry name" value="Bacteriophage SPP1 head-tail adaptor protein"/>
    <property type="match status" value="1"/>
</dbReference>
<dbReference type="EMBL" id="JAGBKM010000001">
    <property type="protein sequence ID" value="MBO1529648.1"/>
    <property type="molecule type" value="Genomic_DNA"/>
</dbReference>
<gene>
    <name evidence="1" type="ORF">J3492_00270</name>
</gene>
<accession>A0ABS3NKP2</accession>
<dbReference type="Proteomes" id="UP000664554">
    <property type="component" value="Unassembled WGS sequence"/>
</dbReference>
<dbReference type="NCBIfam" id="TIGR01563">
    <property type="entry name" value="gp16_SPP1"/>
    <property type="match status" value="1"/>
</dbReference>
<comment type="caution">
    <text evidence="1">The sequence shown here is derived from an EMBL/GenBank/DDBJ whole genome shotgun (WGS) entry which is preliminary data.</text>
</comment>
<keyword evidence="2" id="KW-1185">Reference proteome</keyword>
<organism evidence="1 2">
    <name type="scientific">Psychrobacter coccoides</name>
    <dbReference type="NCBI Taxonomy" id="2818440"/>
    <lineage>
        <taxon>Bacteria</taxon>
        <taxon>Pseudomonadati</taxon>
        <taxon>Pseudomonadota</taxon>
        <taxon>Gammaproteobacteria</taxon>
        <taxon>Moraxellales</taxon>
        <taxon>Moraxellaceae</taxon>
        <taxon>Psychrobacter</taxon>
    </lineage>
</organism>